<dbReference type="PANTHER" id="PTHR33492:SF19">
    <property type="entry name" value="MYB-LIKE DOMAIN-CONTAINING PROTEIN"/>
    <property type="match status" value="1"/>
</dbReference>
<protein>
    <recommendedName>
        <fullName evidence="2">Myb-like domain-containing protein</fullName>
    </recommendedName>
</protein>
<dbReference type="AlphaFoldDB" id="A0A2R6XJR8"/>
<dbReference type="PROSITE" id="PS50090">
    <property type="entry name" value="MYB_LIKE"/>
    <property type="match status" value="1"/>
</dbReference>
<dbReference type="InterPro" id="IPR001005">
    <property type="entry name" value="SANT/Myb"/>
</dbReference>
<dbReference type="Gramene" id="Mp4g10710.1">
    <property type="protein sequence ID" value="Mp4g10710.1.cds"/>
    <property type="gene ID" value="Mp4g10710"/>
</dbReference>
<organism evidence="3 4">
    <name type="scientific">Marchantia polymorpha</name>
    <name type="common">Common liverwort</name>
    <name type="synonym">Marchantia aquatica</name>
    <dbReference type="NCBI Taxonomy" id="3197"/>
    <lineage>
        <taxon>Eukaryota</taxon>
        <taxon>Viridiplantae</taxon>
        <taxon>Streptophyta</taxon>
        <taxon>Embryophyta</taxon>
        <taxon>Marchantiophyta</taxon>
        <taxon>Marchantiopsida</taxon>
        <taxon>Marchantiidae</taxon>
        <taxon>Marchantiales</taxon>
        <taxon>Marchantiaceae</taxon>
        <taxon>Marchantia</taxon>
    </lineage>
</organism>
<evidence type="ECO:0000313" key="3">
    <source>
        <dbReference type="EMBL" id="PTQ46370.1"/>
    </source>
</evidence>
<feature type="compositionally biased region" description="Basic residues" evidence="1">
    <location>
        <begin position="173"/>
        <end position="191"/>
    </location>
</feature>
<feature type="domain" description="Myb-like" evidence="2">
    <location>
        <begin position="575"/>
        <end position="626"/>
    </location>
</feature>
<feature type="region of interest" description="Disordered" evidence="1">
    <location>
        <begin position="498"/>
        <end position="520"/>
    </location>
</feature>
<feature type="region of interest" description="Disordered" evidence="1">
    <location>
        <begin position="681"/>
        <end position="731"/>
    </location>
</feature>
<sequence>MSVAAGQILEMKPGENVWDAIAADLAAVTAATNGSDEIADEDIRVEVQKVKIAELSHTSDSLELESGVNKSHDCTGKIETNDLHADGISDSGLDCSSKPLLEGAHSGVKVGDELNVDSLLCQEEASEAKDDYAQNVVETLTCSTEEDANNHSRHVADEEKKGKEDKGGNILGKRNRKLNHRATRSSGKKLKLQAPVNSDAGDISHRDKQDVTISSEGSLSKAQNLQKKPEWNEADGANIHSLPELEKLQRVFTSLNTACGYLLKQQKIASWENVKQAMKQLSGADSETISVDDVRRLSQLCPQIVVLSQFSGEGEDISFQIELFDPADGVKLNPPNSSNGSTAVDAHDGGTSKSISAGKKIGDSEARVIVESRQKAFQMSLAQVAHQFQAPQSTSVSVGGDEHLKHPKLPHPAMLRHPTHEGRHSMVPALIGPPAQQLVLPRPPLLPQQLQHSYVNMSDAYPGLPFPLPFQPTNGYGPFGSFPQPQCNNYAGYQLSNHPSSIPSSSQLSSMPMQSNVPHRSPSTTIIPLPIYADTPEAPSAPEPSPYHGLSLNKAKRRRSRNWDTWEVILLVQAKKYEWERSECSSGKDRVETSGERWKKVEKFLKENKVVDRDGIACKNKWEAILSDYKSIKDWNRKPGNTVYSLLSPAEKKAANLPAVFVSSLLELMDTFQGKACHISPPSVLDPLGKTNPAVSGGDASRAEEHSGEAHPSAHGNGTHGSAGRRKKPNGGWSPLVAAFDRLSANMLNIEKGRDERSERLWALENRKYDLEKNKYELQARKVDAEREDRKGLVRVLGNLAGAFHRMADKM</sequence>
<dbReference type="Proteomes" id="UP000244005">
    <property type="component" value="Unassembled WGS sequence"/>
</dbReference>
<evidence type="ECO:0000259" key="2">
    <source>
        <dbReference type="PROSITE" id="PS50090"/>
    </source>
</evidence>
<dbReference type="InterPro" id="IPR044822">
    <property type="entry name" value="Myb_DNA-bind_4"/>
</dbReference>
<feature type="region of interest" description="Disordered" evidence="1">
    <location>
        <begin position="336"/>
        <end position="357"/>
    </location>
</feature>
<reference evidence="4" key="1">
    <citation type="journal article" date="2017" name="Cell">
        <title>Insights into land plant evolution garnered from the Marchantia polymorpha genome.</title>
        <authorList>
            <person name="Bowman J.L."/>
            <person name="Kohchi T."/>
            <person name="Yamato K.T."/>
            <person name="Jenkins J."/>
            <person name="Shu S."/>
            <person name="Ishizaki K."/>
            <person name="Yamaoka S."/>
            <person name="Nishihama R."/>
            <person name="Nakamura Y."/>
            <person name="Berger F."/>
            <person name="Adam C."/>
            <person name="Aki S.S."/>
            <person name="Althoff F."/>
            <person name="Araki T."/>
            <person name="Arteaga-Vazquez M.A."/>
            <person name="Balasubrmanian S."/>
            <person name="Barry K."/>
            <person name="Bauer D."/>
            <person name="Boehm C.R."/>
            <person name="Briginshaw L."/>
            <person name="Caballero-Perez J."/>
            <person name="Catarino B."/>
            <person name="Chen F."/>
            <person name="Chiyoda S."/>
            <person name="Chovatia M."/>
            <person name="Davies K.M."/>
            <person name="Delmans M."/>
            <person name="Demura T."/>
            <person name="Dierschke T."/>
            <person name="Dolan L."/>
            <person name="Dorantes-Acosta A.E."/>
            <person name="Eklund D.M."/>
            <person name="Florent S.N."/>
            <person name="Flores-Sandoval E."/>
            <person name="Fujiyama A."/>
            <person name="Fukuzawa H."/>
            <person name="Galik B."/>
            <person name="Grimanelli D."/>
            <person name="Grimwood J."/>
            <person name="Grossniklaus U."/>
            <person name="Hamada T."/>
            <person name="Haseloff J."/>
            <person name="Hetherington A.J."/>
            <person name="Higo A."/>
            <person name="Hirakawa Y."/>
            <person name="Hundley H.N."/>
            <person name="Ikeda Y."/>
            <person name="Inoue K."/>
            <person name="Inoue S.I."/>
            <person name="Ishida S."/>
            <person name="Jia Q."/>
            <person name="Kakita M."/>
            <person name="Kanazawa T."/>
            <person name="Kawai Y."/>
            <person name="Kawashima T."/>
            <person name="Kennedy M."/>
            <person name="Kinose K."/>
            <person name="Kinoshita T."/>
            <person name="Kohara Y."/>
            <person name="Koide E."/>
            <person name="Komatsu K."/>
            <person name="Kopischke S."/>
            <person name="Kubo M."/>
            <person name="Kyozuka J."/>
            <person name="Lagercrantz U."/>
            <person name="Lin S.S."/>
            <person name="Lindquist E."/>
            <person name="Lipzen A.M."/>
            <person name="Lu C.W."/>
            <person name="De Luna E."/>
            <person name="Martienssen R.A."/>
            <person name="Minamino N."/>
            <person name="Mizutani M."/>
            <person name="Mizutani M."/>
            <person name="Mochizuki N."/>
            <person name="Monte I."/>
            <person name="Mosher R."/>
            <person name="Nagasaki H."/>
            <person name="Nakagami H."/>
            <person name="Naramoto S."/>
            <person name="Nishitani K."/>
            <person name="Ohtani M."/>
            <person name="Okamoto T."/>
            <person name="Okumura M."/>
            <person name="Phillips J."/>
            <person name="Pollak B."/>
            <person name="Reinders A."/>
            <person name="Rovekamp M."/>
            <person name="Sano R."/>
            <person name="Sawa S."/>
            <person name="Schmid M.W."/>
            <person name="Shirakawa M."/>
            <person name="Solano R."/>
            <person name="Spunde A."/>
            <person name="Suetsugu N."/>
            <person name="Sugano S."/>
            <person name="Sugiyama A."/>
            <person name="Sun R."/>
            <person name="Suzuki Y."/>
            <person name="Takenaka M."/>
            <person name="Takezawa D."/>
            <person name="Tomogane H."/>
            <person name="Tsuzuki M."/>
            <person name="Ueda T."/>
            <person name="Umeda M."/>
            <person name="Ward J.M."/>
            <person name="Watanabe Y."/>
            <person name="Yazaki K."/>
            <person name="Yokoyama R."/>
            <person name="Yoshitake Y."/>
            <person name="Yotsui I."/>
            <person name="Zachgo S."/>
            <person name="Schmutz J."/>
        </authorList>
    </citation>
    <scope>NUCLEOTIDE SEQUENCE [LARGE SCALE GENOMIC DNA]</scope>
    <source>
        <strain evidence="4">Tak-1</strain>
    </source>
</reference>
<keyword evidence="4" id="KW-1185">Reference proteome</keyword>
<dbReference type="Pfam" id="PF13837">
    <property type="entry name" value="Myb_DNA-bind_4"/>
    <property type="match status" value="1"/>
</dbReference>
<gene>
    <name evidence="3" type="ORF">MARPO_0011s0057</name>
</gene>
<feature type="compositionally biased region" description="Polar residues" evidence="1">
    <location>
        <begin position="211"/>
        <end position="226"/>
    </location>
</feature>
<feature type="region of interest" description="Disordered" evidence="1">
    <location>
        <begin position="143"/>
        <end position="226"/>
    </location>
</feature>
<feature type="compositionally biased region" description="Basic and acidic residues" evidence="1">
    <location>
        <begin position="148"/>
        <end position="167"/>
    </location>
</feature>
<dbReference type="PANTHER" id="PTHR33492">
    <property type="entry name" value="OSJNBA0043A12.37 PROTEIN-RELATED"/>
    <property type="match status" value="1"/>
</dbReference>
<proteinExistence type="predicted"/>
<evidence type="ECO:0000313" key="4">
    <source>
        <dbReference type="Proteomes" id="UP000244005"/>
    </source>
</evidence>
<dbReference type="EMBL" id="KZ772683">
    <property type="protein sequence ID" value="PTQ46370.1"/>
    <property type="molecule type" value="Genomic_DNA"/>
</dbReference>
<name>A0A2R6XJR8_MARPO</name>
<feature type="compositionally biased region" description="Low complexity" evidence="1">
    <location>
        <begin position="498"/>
        <end position="516"/>
    </location>
</feature>
<accession>A0A2R6XJR8</accession>
<evidence type="ECO:0000256" key="1">
    <source>
        <dbReference type="SAM" id="MobiDB-lite"/>
    </source>
</evidence>
<dbReference type="OrthoDB" id="18781at2759"/>